<evidence type="ECO:0000313" key="2">
    <source>
        <dbReference type="Proteomes" id="UP001056120"/>
    </source>
</evidence>
<accession>A0ACB9JDS2</accession>
<sequence length="102" mass="11467">MVSSSSPTHIDTSPGDLIYSIIPPPTFANKNSNLCIQRQTHTFTGEPNLALQYNNNLDGKSAIQRHQNQPPPSLQIEDEDWSQKLNRSPAPPYDYPFFLLSL</sequence>
<reference evidence="1 2" key="2">
    <citation type="journal article" date="2022" name="Mol. Ecol. Resour.">
        <title>The genomes of chicory, endive, great burdock and yacon provide insights into Asteraceae paleo-polyploidization history and plant inulin production.</title>
        <authorList>
            <person name="Fan W."/>
            <person name="Wang S."/>
            <person name="Wang H."/>
            <person name="Wang A."/>
            <person name="Jiang F."/>
            <person name="Liu H."/>
            <person name="Zhao H."/>
            <person name="Xu D."/>
            <person name="Zhang Y."/>
        </authorList>
    </citation>
    <scope>NUCLEOTIDE SEQUENCE [LARGE SCALE GENOMIC DNA]</scope>
    <source>
        <strain evidence="2">cv. Yunnan</strain>
        <tissue evidence="1">Leaves</tissue>
    </source>
</reference>
<proteinExistence type="predicted"/>
<protein>
    <submittedName>
        <fullName evidence="1">Uncharacterized protein</fullName>
    </submittedName>
</protein>
<keyword evidence="2" id="KW-1185">Reference proteome</keyword>
<dbReference type="EMBL" id="CM042021">
    <property type="protein sequence ID" value="KAI3817422.1"/>
    <property type="molecule type" value="Genomic_DNA"/>
</dbReference>
<comment type="caution">
    <text evidence="1">The sequence shown here is derived from an EMBL/GenBank/DDBJ whole genome shotgun (WGS) entry which is preliminary data.</text>
</comment>
<reference evidence="2" key="1">
    <citation type="journal article" date="2022" name="Mol. Ecol. Resour.">
        <title>The genomes of chicory, endive, great burdock and yacon provide insights into Asteraceae palaeo-polyploidization history and plant inulin production.</title>
        <authorList>
            <person name="Fan W."/>
            <person name="Wang S."/>
            <person name="Wang H."/>
            <person name="Wang A."/>
            <person name="Jiang F."/>
            <person name="Liu H."/>
            <person name="Zhao H."/>
            <person name="Xu D."/>
            <person name="Zhang Y."/>
        </authorList>
    </citation>
    <scope>NUCLEOTIDE SEQUENCE [LARGE SCALE GENOMIC DNA]</scope>
    <source>
        <strain evidence="2">cv. Yunnan</strain>
    </source>
</reference>
<organism evidence="1 2">
    <name type="scientific">Smallanthus sonchifolius</name>
    <dbReference type="NCBI Taxonomy" id="185202"/>
    <lineage>
        <taxon>Eukaryota</taxon>
        <taxon>Viridiplantae</taxon>
        <taxon>Streptophyta</taxon>
        <taxon>Embryophyta</taxon>
        <taxon>Tracheophyta</taxon>
        <taxon>Spermatophyta</taxon>
        <taxon>Magnoliopsida</taxon>
        <taxon>eudicotyledons</taxon>
        <taxon>Gunneridae</taxon>
        <taxon>Pentapetalae</taxon>
        <taxon>asterids</taxon>
        <taxon>campanulids</taxon>
        <taxon>Asterales</taxon>
        <taxon>Asteraceae</taxon>
        <taxon>Asteroideae</taxon>
        <taxon>Heliantheae alliance</taxon>
        <taxon>Millerieae</taxon>
        <taxon>Smallanthus</taxon>
    </lineage>
</organism>
<name>A0ACB9JDS2_9ASTR</name>
<dbReference type="Proteomes" id="UP001056120">
    <property type="component" value="Linkage Group LG04"/>
</dbReference>
<evidence type="ECO:0000313" key="1">
    <source>
        <dbReference type="EMBL" id="KAI3817422.1"/>
    </source>
</evidence>
<gene>
    <name evidence="1" type="ORF">L1987_11212</name>
</gene>